<evidence type="ECO:0000313" key="1">
    <source>
        <dbReference type="EMBL" id="KAJ9105745.1"/>
    </source>
</evidence>
<evidence type="ECO:0000313" key="2">
    <source>
        <dbReference type="Proteomes" id="UP001230649"/>
    </source>
</evidence>
<gene>
    <name evidence="1" type="ORF">QFC20_004232</name>
</gene>
<organism evidence="1 2">
    <name type="scientific">Naganishia adeliensis</name>
    <dbReference type="NCBI Taxonomy" id="92952"/>
    <lineage>
        <taxon>Eukaryota</taxon>
        <taxon>Fungi</taxon>
        <taxon>Dikarya</taxon>
        <taxon>Basidiomycota</taxon>
        <taxon>Agaricomycotina</taxon>
        <taxon>Tremellomycetes</taxon>
        <taxon>Filobasidiales</taxon>
        <taxon>Filobasidiaceae</taxon>
        <taxon>Naganishia</taxon>
    </lineage>
</organism>
<dbReference type="Proteomes" id="UP001230649">
    <property type="component" value="Unassembled WGS sequence"/>
</dbReference>
<accession>A0ACC2W1X3</accession>
<name>A0ACC2W1X3_9TREE</name>
<comment type="caution">
    <text evidence="1">The sequence shown here is derived from an EMBL/GenBank/DDBJ whole genome shotgun (WGS) entry which is preliminary data.</text>
</comment>
<proteinExistence type="predicted"/>
<dbReference type="EMBL" id="JASBWS010000047">
    <property type="protein sequence ID" value="KAJ9105745.1"/>
    <property type="molecule type" value="Genomic_DNA"/>
</dbReference>
<keyword evidence="2" id="KW-1185">Reference proteome</keyword>
<reference evidence="1" key="1">
    <citation type="submission" date="2023-04" db="EMBL/GenBank/DDBJ databases">
        <title>Draft Genome sequencing of Naganishia species isolated from polar environments using Oxford Nanopore Technology.</title>
        <authorList>
            <person name="Leo P."/>
            <person name="Venkateswaran K."/>
        </authorList>
    </citation>
    <scope>NUCLEOTIDE SEQUENCE</scope>
    <source>
        <strain evidence="1">MNA-CCFEE 5262</strain>
    </source>
</reference>
<sequence>MEAYDALDGAFSRIETKREEQGLRKLWTKEVTILAARVGHPSPGGPSGGRSAGVAIIAPKKNPYCGYS</sequence>
<protein>
    <submittedName>
        <fullName evidence="1">Uncharacterized protein</fullName>
    </submittedName>
</protein>